<accession>A0A9N7UBI2</accession>
<name>A0A9N7UBI2_PLEPL</name>
<sequence>MEQNNTMFSSPPCARQEFCHRRLCSHLRPIWKMSAVCVGGAGSVLSPQENSQFPAGVRTDAQTRGVGSHKVLSVEMT</sequence>
<proteinExistence type="predicted"/>
<keyword evidence="2" id="KW-1185">Reference proteome</keyword>
<reference evidence="1" key="1">
    <citation type="submission" date="2020-03" db="EMBL/GenBank/DDBJ databases">
        <authorList>
            <person name="Weist P."/>
        </authorList>
    </citation>
    <scope>NUCLEOTIDE SEQUENCE</scope>
</reference>
<evidence type="ECO:0000313" key="2">
    <source>
        <dbReference type="Proteomes" id="UP001153269"/>
    </source>
</evidence>
<dbReference type="EMBL" id="CADEAL010001074">
    <property type="protein sequence ID" value="CAB1428633.1"/>
    <property type="molecule type" value="Genomic_DNA"/>
</dbReference>
<evidence type="ECO:0000313" key="1">
    <source>
        <dbReference type="EMBL" id="CAB1428633.1"/>
    </source>
</evidence>
<protein>
    <submittedName>
        <fullName evidence="1">Uncharacterized protein</fullName>
    </submittedName>
</protein>
<organism evidence="1 2">
    <name type="scientific">Pleuronectes platessa</name>
    <name type="common">European plaice</name>
    <dbReference type="NCBI Taxonomy" id="8262"/>
    <lineage>
        <taxon>Eukaryota</taxon>
        <taxon>Metazoa</taxon>
        <taxon>Chordata</taxon>
        <taxon>Craniata</taxon>
        <taxon>Vertebrata</taxon>
        <taxon>Euteleostomi</taxon>
        <taxon>Actinopterygii</taxon>
        <taxon>Neopterygii</taxon>
        <taxon>Teleostei</taxon>
        <taxon>Neoteleostei</taxon>
        <taxon>Acanthomorphata</taxon>
        <taxon>Carangaria</taxon>
        <taxon>Pleuronectiformes</taxon>
        <taxon>Pleuronectoidei</taxon>
        <taxon>Pleuronectidae</taxon>
        <taxon>Pleuronectes</taxon>
    </lineage>
</organism>
<comment type="caution">
    <text evidence="1">The sequence shown here is derived from an EMBL/GenBank/DDBJ whole genome shotgun (WGS) entry which is preliminary data.</text>
</comment>
<gene>
    <name evidence="1" type="ORF">PLEPLA_LOCUS16607</name>
</gene>
<dbReference type="Proteomes" id="UP001153269">
    <property type="component" value="Unassembled WGS sequence"/>
</dbReference>
<dbReference type="AlphaFoldDB" id="A0A9N7UBI2"/>